<comment type="catalytic activity">
    <reaction evidence="1">
        <text>alpha-D-glucose 6-phosphate = beta-D-glucose 6-phosphate</text>
        <dbReference type="Rhea" id="RHEA:16249"/>
        <dbReference type="ChEBI" id="CHEBI:58225"/>
        <dbReference type="ChEBI" id="CHEBI:58247"/>
        <dbReference type="EC" id="5.1.3.15"/>
    </reaction>
</comment>
<dbReference type="InterPro" id="IPR011013">
    <property type="entry name" value="Gal_mutarotase_sf_dom"/>
</dbReference>
<dbReference type="GO" id="GO:0047938">
    <property type="term" value="F:glucose-6-phosphate 1-epimerase activity"/>
    <property type="evidence" value="ECO:0007669"/>
    <property type="project" value="UniProtKB-EC"/>
</dbReference>
<evidence type="ECO:0000313" key="6">
    <source>
        <dbReference type="Proteomes" id="UP001251524"/>
    </source>
</evidence>
<comment type="caution">
    <text evidence="5">The sequence shown here is derived from an EMBL/GenBank/DDBJ whole genome shotgun (WGS) entry which is preliminary data.</text>
</comment>
<dbReference type="PANTHER" id="PTHR11122">
    <property type="entry name" value="APOSPORY-ASSOCIATED PROTEIN C-RELATED"/>
    <property type="match status" value="1"/>
</dbReference>
<dbReference type="RefSeq" id="WP_310064422.1">
    <property type="nucleotide sequence ID" value="NZ_JAVDVY010000003.1"/>
</dbReference>
<protein>
    <recommendedName>
        <fullName evidence="4">Putative glucose-6-phosphate 1-epimerase</fullName>
        <ecNumber evidence="4">5.1.3.15</ecNumber>
    </recommendedName>
</protein>
<dbReference type="PIRSF" id="PIRSF016020">
    <property type="entry name" value="PHexose_mutarotase"/>
    <property type="match status" value="1"/>
</dbReference>
<dbReference type="InterPro" id="IPR014718">
    <property type="entry name" value="GH-type_carb-bd"/>
</dbReference>
<name>A0ABU1WF37_9GAMM</name>
<sequence>MSLHFEHIDLHGRPHLRLTAADGARADVSLHGAQVTSWQPADGRERLYVSPLASHAPGKAIRGGIPVVFPQFAGRGTMIKHGFARLLDWQFRGIEYDVGSGPAAAFELRDDAATHAHWPSRFQARLHVVLDPACIEVGLEIRNVDDAPFAFTAALHTYLRVDDLMEASLHGLETARYLDSARAEAHMPATGDAVRFGTETDRIYPDAVAPLTLRDGSGVVQITARHFRDTVVWNPGPELAASTADLGAGEHRHFVCVESGTVIEPVTLAPGENWSGVQRLRALPGSA</sequence>
<evidence type="ECO:0000256" key="1">
    <source>
        <dbReference type="ARBA" id="ARBA00001096"/>
    </source>
</evidence>
<organism evidence="5 6">
    <name type="scientific">Lysobacter niastensis</name>
    <dbReference type="NCBI Taxonomy" id="380629"/>
    <lineage>
        <taxon>Bacteria</taxon>
        <taxon>Pseudomonadati</taxon>
        <taxon>Pseudomonadota</taxon>
        <taxon>Gammaproteobacteria</taxon>
        <taxon>Lysobacterales</taxon>
        <taxon>Lysobacteraceae</taxon>
        <taxon>Lysobacter</taxon>
    </lineage>
</organism>
<dbReference type="Proteomes" id="UP001251524">
    <property type="component" value="Unassembled WGS sequence"/>
</dbReference>
<dbReference type="EC" id="5.1.3.15" evidence="4"/>
<proteinExistence type="inferred from homology"/>
<gene>
    <name evidence="5" type="ORF">J2X06_003395</name>
</gene>
<keyword evidence="3 4" id="KW-0413">Isomerase</keyword>
<dbReference type="InterPro" id="IPR025532">
    <property type="entry name" value="G6P_1-epimerase"/>
</dbReference>
<comment type="similarity">
    <text evidence="2 4">Belongs to the glucose-6-phosphate 1-epimerase family.</text>
</comment>
<dbReference type="Pfam" id="PF01263">
    <property type="entry name" value="Aldose_epim"/>
    <property type="match status" value="1"/>
</dbReference>
<evidence type="ECO:0000256" key="4">
    <source>
        <dbReference type="PIRNR" id="PIRNR016020"/>
    </source>
</evidence>
<keyword evidence="6" id="KW-1185">Reference proteome</keyword>
<dbReference type="SUPFAM" id="SSF74650">
    <property type="entry name" value="Galactose mutarotase-like"/>
    <property type="match status" value="1"/>
</dbReference>
<dbReference type="InterPro" id="IPR008183">
    <property type="entry name" value="Aldose_1/G6P_1-epimerase"/>
</dbReference>
<accession>A0ABU1WF37</accession>
<dbReference type="PANTHER" id="PTHR11122:SF13">
    <property type="entry name" value="GLUCOSE-6-PHOSPHATE 1-EPIMERASE"/>
    <property type="match status" value="1"/>
</dbReference>
<dbReference type="CDD" id="cd09020">
    <property type="entry name" value="D-hex-6-P-epi_like"/>
    <property type="match status" value="1"/>
</dbReference>
<dbReference type="Gene3D" id="2.70.98.10">
    <property type="match status" value="1"/>
</dbReference>
<evidence type="ECO:0000313" key="5">
    <source>
        <dbReference type="EMBL" id="MDR7136177.1"/>
    </source>
</evidence>
<evidence type="ECO:0000256" key="2">
    <source>
        <dbReference type="ARBA" id="ARBA00005866"/>
    </source>
</evidence>
<evidence type="ECO:0000256" key="3">
    <source>
        <dbReference type="ARBA" id="ARBA00023235"/>
    </source>
</evidence>
<dbReference type="EMBL" id="JAVDVY010000003">
    <property type="protein sequence ID" value="MDR7136177.1"/>
    <property type="molecule type" value="Genomic_DNA"/>
</dbReference>
<reference evidence="5 6" key="1">
    <citation type="submission" date="2023-07" db="EMBL/GenBank/DDBJ databases">
        <title>Sorghum-associated microbial communities from plants grown in Nebraska, USA.</title>
        <authorList>
            <person name="Schachtman D."/>
        </authorList>
    </citation>
    <scope>NUCLEOTIDE SEQUENCE [LARGE SCALE GENOMIC DNA]</scope>
    <source>
        <strain evidence="5 6">BE198</strain>
    </source>
</reference>